<evidence type="ECO:0000313" key="2">
    <source>
        <dbReference type="Proteomes" id="UP001240236"/>
    </source>
</evidence>
<dbReference type="RefSeq" id="WP_307246390.1">
    <property type="nucleotide sequence ID" value="NZ_JAUSUZ010000001.1"/>
</dbReference>
<sequence>MRLLRYVAAVLAALALPVPRLRTDGWTFALPPTLTRAASANALTRAAA</sequence>
<protein>
    <submittedName>
        <fullName evidence="1">Uncharacterized protein</fullName>
    </submittedName>
</protein>
<evidence type="ECO:0000313" key="1">
    <source>
        <dbReference type="EMBL" id="MDQ0370432.1"/>
    </source>
</evidence>
<gene>
    <name evidence="1" type="ORF">J2S42_007101</name>
</gene>
<dbReference type="EMBL" id="JAUSUZ010000001">
    <property type="protein sequence ID" value="MDQ0370432.1"/>
    <property type="molecule type" value="Genomic_DNA"/>
</dbReference>
<dbReference type="AlphaFoldDB" id="A0AAE3W8G4"/>
<dbReference type="Proteomes" id="UP001240236">
    <property type="component" value="Unassembled WGS sequence"/>
</dbReference>
<comment type="caution">
    <text evidence="1">The sequence shown here is derived from an EMBL/GenBank/DDBJ whole genome shotgun (WGS) entry which is preliminary data.</text>
</comment>
<keyword evidence="2" id="KW-1185">Reference proteome</keyword>
<reference evidence="1 2" key="1">
    <citation type="submission" date="2023-07" db="EMBL/GenBank/DDBJ databases">
        <title>Sequencing the genomes of 1000 actinobacteria strains.</title>
        <authorList>
            <person name="Klenk H.-P."/>
        </authorList>
    </citation>
    <scope>NUCLEOTIDE SEQUENCE [LARGE SCALE GENOMIC DNA]</scope>
    <source>
        <strain evidence="1 2">DSM 44709</strain>
    </source>
</reference>
<accession>A0AAE3W8G4</accession>
<name>A0AAE3W8G4_9ACTN</name>
<organism evidence="1 2">
    <name type="scientific">Catenuloplanes indicus</name>
    <dbReference type="NCBI Taxonomy" id="137267"/>
    <lineage>
        <taxon>Bacteria</taxon>
        <taxon>Bacillati</taxon>
        <taxon>Actinomycetota</taxon>
        <taxon>Actinomycetes</taxon>
        <taxon>Micromonosporales</taxon>
        <taxon>Micromonosporaceae</taxon>
        <taxon>Catenuloplanes</taxon>
    </lineage>
</organism>
<proteinExistence type="predicted"/>